<accession>A0A4P9WEB2</accession>
<dbReference type="AlphaFoldDB" id="A0A4P9WEB2"/>
<proteinExistence type="predicted"/>
<dbReference type="Proteomes" id="UP000269721">
    <property type="component" value="Unassembled WGS sequence"/>
</dbReference>
<evidence type="ECO:0000313" key="1">
    <source>
        <dbReference type="EMBL" id="RKO89598.1"/>
    </source>
</evidence>
<dbReference type="EMBL" id="KZ995996">
    <property type="protein sequence ID" value="RKO89598.1"/>
    <property type="molecule type" value="Genomic_DNA"/>
</dbReference>
<sequence length="211" mass="23046">MRNIPHKKRMSSIWVLRRFLRMGGDGWGMGRLVKDGRVEEFAYAVVCDLCAPSFMQYTNFYPVSIAVPTGEIVRKKLAPERRPGLFNAFRGCQHLSIDINDTSSETSNGNLIRGGLFGHLIGVDVFNFGTGFDALLPVSTPDAGADILGPGLCQPVKIKHMPSSTVYILAINQSIPNAVIGQKSPPGSNMNLTTTTRQERCQSAPFCMLAV</sequence>
<keyword evidence="2" id="KW-1185">Reference proteome</keyword>
<evidence type="ECO:0000313" key="2">
    <source>
        <dbReference type="Proteomes" id="UP000269721"/>
    </source>
</evidence>
<reference evidence="2" key="1">
    <citation type="journal article" date="2018" name="Nat. Microbiol.">
        <title>Leveraging single-cell genomics to expand the fungal tree of life.</title>
        <authorList>
            <person name="Ahrendt S.R."/>
            <person name="Quandt C.A."/>
            <person name="Ciobanu D."/>
            <person name="Clum A."/>
            <person name="Salamov A."/>
            <person name="Andreopoulos B."/>
            <person name="Cheng J.F."/>
            <person name="Woyke T."/>
            <person name="Pelin A."/>
            <person name="Henrissat B."/>
            <person name="Reynolds N.K."/>
            <person name="Benny G.L."/>
            <person name="Smith M.E."/>
            <person name="James T.Y."/>
            <person name="Grigoriev I.V."/>
        </authorList>
    </citation>
    <scope>NUCLEOTIDE SEQUENCE [LARGE SCALE GENOMIC DNA]</scope>
</reference>
<protein>
    <submittedName>
        <fullName evidence="1">Uncharacterized protein</fullName>
    </submittedName>
</protein>
<gene>
    <name evidence="1" type="ORF">BDK51DRAFT_30558</name>
</gene>
<name>A0A4P9WEB2_9FUNG</name>
<organism evidence="1 2">
    <name type="scientific">Blyttiomyces helicus</name>
    <dbReference type="NCBI Taxonomy" id="388810"/>
    <lineage>
        <taxon>Eukaryota</taxon>
        <taxon>Fungi</taxon>
        <taxon>Fungi incertae sedis</taxon>
        <taxon>Chytridiomycota</taxon>
        <taxon>Chytridiomycota incertae sedis</taxon>
        <taxon>Chytridiomycetes</taxon>
        <taxon>Chytridiomycetes incertae sedis</taxon>
        <taxon>Blyttiomyces</taxon>
    </lineage>
</organism>